<dbReference type="InterPro" id="IPR025500">
    <property type="entry name" value="DUF4390"/>
</dbReference>
<feature type="chain" id="PRO_5020033694" description="Proline rich signal peptide protein" evidence="1">
    <location>
        <begin position="17"/>
        <end position="176"/>
    </location>
</feature>
<dbReference type="Pfam" id="PF14334">
    <property type="entry name" value="DUF4390"/>
    <property type="match status" value="1"/>
</dbReference>
<evidence type="ECO:0008006" key="4">
    <source>
        <dbReference type="Google" id="ProtNLM"/>
    </source>
</evidence>
<reference evidence="2 3" key="1">
    <citation type="journal article" date="2016" name="Front. Microbiol.">
        <title>Single-Cell (Meta-)Genomics of a Dimorphic Candidatus Thiomargarita nelsonii Reveals Genomic Plasticity.</title>
        <authorList>
            <person name="Flood B.E."/>
            <person name="Fliss P."/>
            <person name="Jones D.S."/>
            <person name="Dick G.J."/>
            <person name="Jain S."/>
            <person name="Kaster A.K."/>
            <person name="Winkel M."/>
            <person name="Mussmann M."/>
            <person name="Bailey J."/>
        </authorList>
    </citation>
    <scope>NUCLEOTIDE SEQUENCE [LARGE SCALE GENOMIC DNA]</scope>
    <source>
        <strain evidence="2">Hydrate Ridge</strain>
    </source>
</reference>
<organism evidence="2 3">
    <name type="scientific">Candidatus Thiomargarita nelsonii</name>
    <dbReference type="NCBI Taxonomy" id="1003181"/>
    <lineage>
        <taxon>Bacteria</taxon>
        <taxon>Pseudomonadati</taxon>
        <taxon>Pseudomonadota</taxon>
        <taxon>Gammaproteobacteria</taxon>
        <taxon>Thiotrichales</taxon>
        <taxon>Thiotrichaceae</taxon>
        <taxon>Thiomargarita</taxon>
    </lineage>
</organism>
<proteinExistence type="predicted"/>
<dbReference type="EMBL" id="JSZA02000026">
    <property type="protein sequence ID" value="TGO03314.1"/>
    <property type="molecule type" value="Genomic_DNA"/>
</dbReference>
<protein>
    <recommendedName>
        <fullName evidence="4">Proline rich signal peptide protein</fullName>
    </recommendedName>
</protein>
<name>A0A4E0RTC7_9GAMM</name>
<accession>A0A4E0RTC7</accession>
<evidence type="ECO:0000256" key="1">
    <source>
        <dbReference type="SAM" id="SignalP"/>
    </source>
</evidence>
<comment type="caution">
    <text evidence="2">The sequence shown here is derived from an EMBL/GenBank/DDBJ whole genome shotgun (WGS) entry which is preliminary data.</text>
</comment>
<keyword evidence="3" id="KW-1185">Reference proteome</keyword>
<evidence type="ECO:0000313" key="2">
    <source>
        <dbReference type="EMBL" id="TGO03314.1"/>
    </source>
</evidence>
<dbReference type="Proteomes" id="UP000030428">
    <property type="component" value="Unassembled WGS sequence"/>
</dbReference>
<dbReference type="AlphaFoldDB" id="A0A4E0RTC7"/>
<evidence type="ECO:0000313" key="3">
    <source>
        <dbReference type="Proteomes" id="UP000030428"/>
    </source>
</evidence>
<keyword evidence="1" id="KW-0732">Signal</keyword>
<gene>
    <name evidence="2" type="ORF">PN36_08775</name>
</gene>
<feature type="signal peptide" evidence="1">
    <location>
        <begin position="1"/>
        <end position="16"/>
    </location>
</feature>
<sequence>MLTGLCLLLFSKITFADFLIQQAQTRLVDEEYVLNAEFDYNFTEVIIDALQNGVSLNLKLNIKIERERAFFWNETIARLKQSYELKYYALSRQYVLKYSNRQENFSSLNAILSRLNKLNNFPLIDKHLIENEQTYWVYLQIYLDIESLPVPLRPIAYLSSQWRLSSDWYVCPLKKH</sequence>